<evidence type="ECO:0000313" key="3">
    <source>
        <dbReference type="Proteomes" id="UP000183015"/>
    </source>
</evidence>
<evidence type="ECO:0000256" key="1">
    <source>
        <dbReference type="SAM" id="Phobius"/>
    </source>
</evidence>
<protein>
    <submittedName>
        <fullName evidence="2">Uncharacterized protein</fullName>
    </submittedName>
</protein>
<evidence type="ECO:0000313" key="2">
    <source>
        <dbReference type="EMBL" id="SEM20060.1"/>
    </source>
</evidence>
<keyword evidence="1" id="KW-0812">Transmembrane</keyword>
<gene>
    <name evidence="2" type="ORF">SAMN05414137_120117</name>
</gene>
<sequence>MRLIDWVERTVGEALESTPRTARLCALITTVTAASAALFWMNSR</sequence>
<dbReference type="EMBL" id="FOAZ01000020">
    <property type="protein sequence ID" value="SEM20060.1"/>
    <property type="molecule type" value="Genomic_DNA"/>
</dbReference>
<keyword evidence="3" id="KW-1185">Reference proteome</keyword>
<proteinExistence type="predicted"/>
<name>A0A1H7WF00_STRJI</name>
<feature type="transmembrane region" description="Helical" evidence="1">
    <location>
        <begin position="21"/>
        <end position="41"/>
    </location>
</feature>
<keyword evidence="1" id="KW-1133">Transmembrane helix</keyword>
<reference evidence="3" key="1">
    <citation type="submission" date="2016-10" db="EMBL/GenBank/DDBJ databases">
        <authorList>
            <person name="Varghese N."/>
        </authorList>
    </citation>
    <scope>NUCLEOTIDE SEQUENCE [LARGE SCALE GENOMIC DNA]</scope>
    <source>
        <strain evidence="3">DSM 45096 / BCRC 16803 / CGMCC 4.1857 / CIP 109030 / JCM 12277 / KCTC 19219 / NBRC 100920 / 33214</strain>
    </source>
</reference>
<accession>A0A1H7WF00</accession>
<dbReference type="AlphaFoldDB" id="A0A1H7WF00"/>
<keyword evidence="1" id="KW-0472">Membrane</keyword>
<dbReference type="Proteomes" id="UP000183015">
    <property type="component" value="Unassembled WGS sequence"/>
</dbReference>
<organism evidence="2 3">
    <name type="scientific">Streptacidiphilus jiangxiensis</name>
    <dbReference type="NCBI Taxonomy" id="235985"/>
    <lineage>
        <taxon>Bacteria</taxon>
        <taxon>Bacillati</taxon>
        <taxon>Actinomycetota</taxon>
        <taxon>Actinomycetes</taxon>
        <taxon>Kitasatosporales</taxon>
        <taxon>Streptomycetaceae</taxon>
        <taxon>Streptacidiphilus</taxon>
    </lineage>
</organism>